<keyword evidence="1" id="KW-0812">Transmembrane</keyword>
<dbReference type="InterPro" id="IPR030888">
    <property type="entry name" value="Put_ccm"/>
</dbReference>
<evidence type="ECO:0000313" key="2">
    <source>
        <dbReference type="EMBL" id="OGG30261.1"/>
    </source>
</evidence>
<evidence type="ECO:0000313" key="3">
    <source>
        <dbReference type="Proteomes" id="UP000176450"/>
    </source>
</evidence>
<proteinExistence type="predicted"/>
<gene>
    <name evidence="2" type="ORF">A3A63_01865</name>
</gene>
<comment type="caution">
    <text evidence="2">The sequence shown here is derived from an EMBL/GenBank/DDBJ whole genome shotgun (WGS) entry which is preliminary data.</text>
</comment>
<feature type="transmembrane region" description="Helical" evidence="1">
    <location>
        <begin position="7"/>
        <end position="28"/>
    </location>
</feature>
<dbReference type="Proteomes" id="UP000176450">
    <property type="component" value="Unassembled WGS sequence"/>
</dbReference>
<keyword evidence="1" id="KW-1133">Transmembrane helix</keyword>
<protein>
    <submittedName>
        <fullName evidence="2">Uncharacterized protein</fullName>
    </submittedName>
</protein>
<dbReference type="EMBL" id="MFJX01000044">
    <property type="protein sequence ID" value="OGG30261.1"/>
    <property type="molecule type" value="Genomic_DNA"/>
</dbReference>
<reference evidence="2 3" key="1">
    <citation type="journal article" date="2016" name="Nat. Commun.">
        <title>Thousands of microbial genomes shed light on interconnected biogeochemical processes in an aquifer system.</title>
        <authorList>
            <person name="Anantharaman K."/>
            <person name="Brown C.T."/>
            <person name="Hug L.A."/>
            <person name="Sharon I."/>
            <person name="Castelle C.J."/>
            <person name="Probst A.J."/>
            <person name="Thomas B.C."/>
            <person name="Singh A."/>
            <person name="Wilkins M.J."/>
            <person name="Karaoz U."/>
            <person name="Brodie E.L."/>
            <person name="Williams K.H."/>
            <person name="Hubbard S.S."/>
            <person name="Banfield J.F."/>
        </authorList>
    </citation>
    <scope>NUCLEOTIDE SEQUENCE [LARGE SCALE GENOMIC DNA]</scope>
</reference>
<dbReference type="AlphaFoldDB" id="A0A1F6B009"/>
<sequence>MRFRLRYLFIGCGVVIIALFAYLFFLAYTQNQTMTELKQTTEYLSSKLQQGSQQALPQQLACSGVCIDAIQSATASLSLKTSTKAQSSAPKATTGVKEYYIPFGTGFTQNNKWEDVSGTDTMIDPANYGTIVSVIFEAGMRIPVANGTMYARLYNKTDDHPVWLTEVSTSAGVSTMVKSQPITLDAGNKLYRVQISTSLQYPSYLDFARLHITVK</sequence>
<name>A0A1F6B009_9BACT</name>
<dbReference type="NCBIfam" id="TIGR04391">
    <property type="entry name" value="CcmD_alt_fam"/>
    <property type="match status" value="1"/>
</dbReference>
<accession>A0A1F6B009</accession>
<keyword evidence="1" id="KW-0472">Membrane</keyword>
<evidence type="ECO:0000256" key="1">
    <source>
        <dbReference type="SAM" id="Phobius"/>
    </source>
</evidence>
<organism evidence="2 3">
    <name type="scientific">Candidatus Gottesmanbacteria bacterium RIFCSPLOWO2_01_FULL_46_9</name>
    <dbReference type="NCBI Taxonomy" id="1798394"/>
    <lineage>
        <taxon>Bacteria</taxon>
        <taxon>Candidatus Gottesmaniibacteriota</taxon>
    </lineage>
</organism>